<keyword evidence="9" id="KW-1185">Reference proteome</keyword>
<evidence type="ECO:0000256" key="5">
    <source>
        <dbReference type="ARBA" id="ARBA00023004"/>
    </source>
</evidence>
<dbReference type="SMART" id="SM00702">
    <property type="entry name" value="P4Hc"/>
    <property type="match status" value="1"/>
</dbReference>
<dbReference type="EMBL" id="CAVMBE010000051">
    <property type="protein sequence ID" value="CAK4031643.1"/>
    <property type="molecule type" value="Genomic_DNA"/>
</dbReference>
<protein>
    <submittedName>
        <fullName evidence="8">Related to oxidoreductase, 2OG-Fe(II) oxygenase family family</fullName>
    </submittedName>
</protein>
<evidence type="ECO:0000256" key="2">
    <source>
        <dbReference type="ARBA" id="ARBA00022723"/>
    </source>
</evidence>
<evidence type="ECO:0000256" key="4">
    <source>
        <dbReference type="ARBA" id="ARBA00023002"/>
    </source>
</evidence>
<feature type="transmembrane region" description="Helical" evidence="6">
    <location>
        <begin position="6"/>
        <end position="25"/>
    </location>
</feature>
<keyword evidence="6" id="KW-0472">Membrane</keyword>
<feature type="domain" description="Prolyl 4-hydroxylase alpha subunit" evidence="7">
    <location>
        <begin position="76"/>
        <end position="269"/>
    </location>
</feature>
<keyword evidence="5" id="KW-0408">Iron</keyword>
<keyword evidence="2" id="KW-0479">Metal-binding</keyword>
<keyword evidence="3" id="KW-0223">Dioxygenase</keyword>
<evidence type="ECO:0000313" key="8">
    <source>
        <dbReference type="EMBL" id="CAK4031643.1"/>
    </source>
</evidence>
<dbReference type="GO" id="GO:0005783">
    <property type="term" value="C:endoplasmic reticulum"/>
    <property type="evidence" value="ECO:0007669"/>
    <property type="project" value="TreeGrafter"/>
</dbReference>
<evidence type="ECO:0000256" key="6">
    <source>
        <dbReference type="SAM" id="Phobius"/>
    </source>
</evidence>
<dbReference type="GO" id="GO:0005506">
    <property type="term" value="F:iron ion binding"/>
    <property type="evidence" value="ECO:0007669"/>
    <property type="project" value="InterPro"/>
</dbReference>
<organism evidence="8 9">
    <name type="scientific">Lecanosticta acicola</name>
    <dbReference type="NCBI Taxonomy" id="111012"/>
    <lineage>
        <taxon>Eukaryota</taxon>
        <taxon>Fungi</taxon>
        <taxon>Dikarya</taxon>
        <taxon>Ascomycota</taxon>
        <taxon>Pezizomycotina</taxon>
        <taxon>Dothideomycetes</taxon>
        <taxon>Dothideomycetidae</taxon>
        <taxon>Mycosphaerellales</taxon>
        <taxon>Mycosphaerellaceae</taxon>
        <taxon>Lecanosticta</taxon>
    </lineage>
</organism>
<keyword evidence="6" id="KW-0812">Transmembrane</keyword>
<evidence type="ECO:0000313" key="9">
    <source>
        <dbReference type="Proteomes" id="UP001296104"/>
    </source>
</evidence>
<keyword evidence="4" id="KW-0560">Oxidoreductase</keyword>
<evidence type="ECO:0000259" key="7">
    <source>
        <dbReference type="SMART" id="SM00702"/>
    </source>
</evidence>
<dbReference type="AlphaFoldDB" id="A0AAI9ECV8"/>
<dbReference type="PANTHER" id="PTHR10869">
    <property type="entry name" value="PROLYL 4-HYDROXYLASE ALPHA SUBUNIT"/>
    <property type="match status" value="1"/>
</dbReference>
<evidence type="ECO:0000256" key="3">
    <source>
        <dbReference type="ARBA" id="ARBA00022964"/>
    </source>
</evidence>
<dbReference type="InterPro" id="IPR045054">
    <property type="entry name" value="P4HA-like"/>
</dbReference>
<accession>A0AAI9ECV8</accession>
<comment type="cofactor">
    <cofactor evidence="1">
        <name>L-ascorbate</name>
        <dbReference type="ChEBI" id="CHEBI:38290"/>
    </cofactor>
</comment>
<dbReference type="GO" id="GO:0031418">
    <property type="term" value="F:L-ascorbic acid binding"/>
    <property type="evidence" value="ECO:0007669"/>
    <property type="project" value="InterPro"/>
</dbReference>
<dbReference type="PANTHER" id="PTHR10869:SF246">
    <property type="entry name" value="TRANSMEMBRANE PROLYL 4-HYDROXYLASE"/>
    <property type="match status" value="1"/>
</dbReference>
<evidence type="ECO:0000256" key="1">
    <source>
        <dbReference type="ARBA" id="ARBA00001961"/>
    </source>
</evidence>
<sequence length="280" mass="31418">MSGQAFRYRTVLEVAVISLVIYFLLGAPGLSSIKDGPHQAHDVPQAKAKVENLVYPSQNLQCPRHDYAMHVFSADPLILYVDGFLSSDEAEHLIALSQDRWNVSTVFNGGVESVDDGVRKSEKARVERDHVVQCIEQRALAFQGWPQETFIERLWTQRYNISGHYALHYDWAMATKHSRRVSTFMVYVKDDCEGGGTNFPRLTKPKNNAWCEFIECGAGDAPGVTFKPRAGNAVFWMNFDAEGKGYRDTIHSGMPVLSGQKIGLNIWSWYQAGHSTATDV</sequence>
<dbReference type="InterPro" id="IPR044862">
    <property type="entry name" value="Pro_4_hyd_alph_FE2OG_OXY"/>
</dbReference>
<comment type="caution">
    <text evidence="8">The sequence shown here is derived from an EMBL/GenBank/DDBJ whole genome shotgun (WGS) entry which is preliminary data.</text>
</comment>
<dbReference type="Proteomes" id="UP001296104">
    <property type="component" value="Unassembled WGS sequence"/>
</dbReference>
<proteinExistence type="predicted"/>
<gene>
    <name evidence="8" type="ORF">LECACI_7A006801</name>
</gene>
<dbReference type="Pfam" id="PF13640">
    <property type="entry name" value="2OG-FeII_Oxy_3"/>
    <property type="match status" value="1"/>
</dbReference>
<name>A0AAI9ECV8_9PEZI</name>
<dbReference type="Gene3D" id="2.60.120.620">
    <property type="entry name" value="q2cbj1_9rhob like domain"/>
    <property type="match status" value="1"/>
</dbReference>
<dbReference type="InterPro" id="IPR006620">
    <property type="entry name" value="Pro_4_hyd_alph"/>
</dbReference>
<reference evidence="8" key="1">
    <citation type="submission" date="2023-11" db="EMBL/GenBank/DDBJ databases">
        <authorList>
            <person name="Alioto T."/>
            <person name="Alioto T."/>
            <person name="Gomez Garrido J."/>
        </authorList>
    </citation>
    <scope>NUCLEOTIDE SEQUENCE</scope>
</reference>
<keyword evidence="6" id="KW-1133">Transmembrane helix</keyword>
<dbReference type="GO" id="GO:0004656">
    <property type="term" value="F:procollagen-proline 4-dioxygenase activity"/>
    <property type="evidence" value="ECO:0007669"/>
    <property type="project" value="TreeGrafter"/>
</dbReference>